<dbReference type="OrthoDB" id="1442480at2"/>
<dbReference type="RefSeq" id="WP_015023900.1">
    <property type="nucleotide sequence ID" value="NC_018721.1"/>
</dbReference>
<dbReference type="Proteomes" id="UP000008514">
    <property type="component" value="Chromosome"/>
</dbReference>
<reference evidence="2" key="1">
    <citation type="submission" date="2006-03" db="EMBL/GenBank/DDBJ databases">
        <authorList>
            <person name="Bowman J."/>
            <person name="Ferriera S."/>
            <person name="Johnson J."/>
            <person name="Kravitz S."/>
            <person name="Halpern A."/>
            <person name="Remington K."/>
            <person name="Beeson K."/>
            <person name="Tran B."/>
            <person name="Rogers Y.-H."/>
            <person name="Friedman R."/>
            <person name="Venter J.C."/>
        </authorList>
    </citation>
    <scope>NUCLEOTIDE SEQUENCE [LARGE SCALE GENOMIC DNA]</scope>
    <source>
        <strain evidence="2">ATCC 700755</strain>
    </source>
</reference>
<keyword evidence="3" id="KW-1185">Reference proteome</keyword>
<proteinExistence type="predicted"/>
<evidence type="ECO:0000313" key="2">
    <source>
        <dbReference type="EMBL" id="AFU68294.1"/>
    </source>
</evidence>
<dbReference type="STRING" id="313595.P700755_001361"/>
<feature type="transmembrane region" description="Helical" evidence="1">
    <location>
        <begin position="23"/>
        <end position="45"/>
    </location>
</feature>
<reference evidence="2" key="2">
    <citation type="submission" date="2012-09" db="EMBL/GenBank/DDBJ databases">
        <title>The complete sequence of Psychroflexus torquis an extreme psychrophile from sea-ice that is stimulated by light.</title>
        <authorList>
            <person name="Feng S."/>
            <person name="Powell S.M."/>
            <person name="Bowman J.P."/>
        </authorList>
    </citation>
    <scope>NUCLEOTIDE SEQUENCE [LARGE SCALE GENOMIC DNA]</scope>
    <source>
        <strain evidence="2">ATCC 700755</strain>
    </source>
</reference>
<dbReference type="KEGG" id="ptq:P700755_001361"/>
<dbReference type="eggNOG" id="ENOG502ZZB1">
    <property type="taxonomic scope" value="Bacteria"/>
</dbReference>
<accession>K4ICZ9</accession>
<dbReference type="AlphaFoldDB" id="K4ICZ9"/>
<gene>
    <name evidence="2" type="ordered locus">P700755_001361</name>
</gene>
<organism evidence="2 3">
    <name type="scientific">Psychroflexus torquis (strain ATCC 700755 / CIP 106069 / ACAM 623)</name>
    <dbReference type="NCBI Taxonomy" id="313595"/>
    <lineage>
        <taxon>Bacteria</taxon>
        <taxon>Pseudomonadati</taxon>
        <taxon>Bacteroidota</taxon>
        <taxon>Flavobacteriia</taxon>
        <taxon>Flavobacteriales</taxon>
        <taxon>Flavobacteriaceae</taxon>
        <taxon>Psychroflexus</taxon>
    </lineage>
</organism>
<dbReference type="EMBL" id="CP003879">
    <property type="protein sequence ID" value="AFU68294.1"/>
    <property type="molecule type" value="Genomic_DNA"/>
</dbReference>
<protein>
    <submittedName>
        <fullName evidence="2">Uncharacterized protein</fullName>
    </submittedName>
</protein>
<feature type="transmembrane region" description="Helical" evidence="1">
    <location>
        <begin position="57"/>
        <end position="78"/>
    </location>
</feature>
<name>K4ICZ9_PSYTT</name>
<evidence type="ECO:0000313" key="3">
    <source>
        <dbReference type="Proteomes" id="UP000008514"/>
    </source>
</evidence>
<evidence type="ECO:0000256" key="1">
    <source>
        <dbReference type="SAM" id="Phobius"/>
    </source>
</evidence>
<keyword evidence="1" id="KW-1133">Transmembrane helix</keyword>
<keyword evidence="1" id="KW-0472">Membrane</keyword>
<keyword evidence="1" id="KW-0812">Transmembrane</keyword>
<dbReference type="HOGENOM" id="CLU_2438601_0_0_10"/>
<sequence length="90" mass="10352">MKESDKKFVENWERIKTQGKGKYITKHGVGFGVIVFALNTVLTYWGNWGQMSNADFFVQLFISIVVGGGIYGAFSWFLNDFIYRKKLKEG</sequence>